<gene>
    <name evidence="9" type="ORF">VE01_09080</name>
</gene>
<dbReference type="OrthoDB" id="3900342at2759"/>
<dbReference type="PROSITE" id="PS00218">
    <property type="entry name" value="AMINO_ACID_PERMEASE_1"/>
    <property type="match status" value="1"/>
</dbReference>
<feature type="transmembrane region" description="Helical" evidence="7">
    <location>
        <begin position="123"/>
        <end position="142"/>
    </location>
</feature>
<feature type="transmembrane region" description="Helical" evidence="7">
    <location>
        <begin position="467"/>
        <end position="488"/>
    </location>
</feature>
<dbReference type="PANTHER" id="PTHR43341">
    <property type="entry name" value="AMINO ACID PERMEASE"/>
    <property type="match status" value="1"/>
</dbReference>
<dbReference type="InterPro" id="IPR050524">
    <property type="entry name" value="APC_YAT"/>
</dbReference>
<dbReference type="EMBL" id="KV460261">
    <property type="protein sequence ID" value="OBT92825.1"/>
    <property type="molecule type" value="Genomic_DNA"/>
</dbReference>
<keyword evidence="6 7" id="KW-0472">Membrane</keyword>
<dbReference type="PANTHER" id="PTHR43341:SF9">
    <property type="entry name" value="DICARBOXYLIC AMINO ACID PERMEASE"/>
    <property type="match status" value="1"/>
</dbReference>
<keyword evidence="3 7" id="KW-0812">Transmembrane</keyword>
<evidence type="ECO:0000256" key="2">
    <source>
        <dbReference type="ARBA" id="ARBA00022448"/>
    </source>
</evidence>
<name>A0A1B8GAF1_9PEZI</name>
<evidence type="ECO:0000259" key="8">
    <source>
        <dbReference type="Pfam" id="PF00324"/>
    </source>
</evidence>
<proteinExistence type="predicted"/>
<dbReference type="PIRSF" id="PIRSF006060">
    <property type="entry name" value="AA_transporter"/>
    <property type="match status" value="1"/>
</dbReference>
<comment type="subcellular location">
    <subcellularLocation>
        <location evidence="1">Membrane</location>
        <topology evidence="1">Multi-pass membrane protein</topology>
    </subcellularLocation>
</comment>
<evidence type="ECO:0000313" key="10">
    <source>
        <dbReference type="Proteomes" id="UP000091956"/>
    </source>
</evidence>
<reference evidence="9 10" key="1">
    <citation type="submission" date="2016-03" db="EMBL/GenBank/DDBJ databases">
        <title>Comparative genomics of Pseudogymnoascus destructans, the fungus causing white-nose syndrome of bats.</title>
        <authorList>
            <person name="Palmer J.M."/>
            <person name="Drees K.P."/>
            <person name="Foster J.T."/>
            <person name="Lindner D.L."/>
        </authorList>
    </citation>
    <scope>NUCLEOTIDE SEQUENCE [LARGE SCALE GENOMIC DNA]</scope>
    <source>
        <strain evidence="9 10">UAMH 10579</strain>
    </source>
</reference>
<reference evidence="10" key="2">
    <citation type="journal article" date="2018" name="Nat. Commun.">
        <title>Extreme sensitivity to ultraviolet light in the fungal pathogen causing white-nose syndrome of bats.</title>
        <authorList>
            <person name="Palmer J.M."/>
            <person name="Drees K.P."/>
            <person name="Foster J.T."/>
            <person name="Lindner D.L."/>
        </authorList>
    </citation>
    <scope>NUCLEOTIDE SEQUENCE [LARGE SCALE GENOMIC DNA]</scope>
    <source>
        <strain evidence="10">UAMH 10579</strain>
    </source>
</reference>
<accession>A0A1B8GAF1</accession>
<dbReference type="InterPro" id="IPR004841">
    <property type="entry name" value="AA-permease/SLC12A_dom"/>
</dbReference>
<feature type="transmembrane region" description="Helical" evidence="7">
    <location>
        <begin position="508"/>
        <end position="527"/>
    </location>
</feature>
<feature type="domain" description="Amino acid permease/ SLC12A" evidence="8">
    <location>
        <begin position="56"/>
        <end position="529"/>
    </location>
</feature>
<evidence type="ECO:0000256" key="6">
    <source>
        <dbReference type="ARBA" id="ARBA00023136"/>
    </source>
</evidence>
<sequence>MVHYNENIVTGESASDEAKIGYTEKEDALPQGIVTERYNDDDPNHHLHRGLKSRQISMIAIGGAIGTGLIIGTGQALVNAGPGSLLIAYAVVGVLVYMVMAALGEMAAWLPLASGFTGYAHRFVDPALGFSLGWTYWFKYIIVTPNNLTATALVIKYWVPPEKVNPGVFIAIFLVAIVLINYFGVKFFGEFEFWLSSIKVVVILGLILLSLVLACGGGPDGDPKGFRYWHNPGAFKPYAAVHGVSKEAAQFIAFWSCLTTAVFAYLGMELVGVTVGEAQNPRKVIPRAIKLTFYRILLFYVVLVFLLGMILPYDDKLLIAATSESTSAAASPFVVAIQISGIKVLPALLNACILIFVFSAANSDLYIASRTLYGLAVEGNAPKIFARTDRRGVPIYALGLSSLFCLLAFLSVDTSSMTVFKYFVNLVTIFGLLTWISILVSHIYFVRARRAQNVPDSAMAFVSPGGLWGSYISLVFCCLIAIFKGFNYFLPKYTGKGAYGQWDYKNFITAYLGIPLYLIMIFGYKFVMKSEGVRPETADLYSGKARIDEEEMEYLAAEKAKNGGKEETKWGRIYRHTIGTIF</sequence>
<dbReference type="InterPro" id="IPR004840">
    <property type="entry name" value="Amino_acid_permease_CS"/>
</dbReference>
<keyword evidence="5 7" id="KW-1133">Transmembrane helix</keyword>
<dbReference type="GO" id="GO:0016020">
    <property type="term" value="C:membrane"/>
    <property type="evidence" value="ECO:0007669"/>
    <property type="project" value="UniProtKB-SubCell"/>
</dbReference>
<feature type="transmembrane region" description="Helical" evidence="7">
    <location>
        <begin position="252"/>
        <end position="272"/>
    </location>
</feature>
<feature type="transmembrane region" description="Helical" evidence="7">
    <location>
        <begin position="422"/>
        <end position="446"/>
    </location>
</feature>
<feature type="transmembrane region" description="Helical" evidence="7">
    <location>
        <begin position="293"/>
        <end position="313"/>
    </location>
</feature>
<dbReference type="RefSeq" id="XP_018126558.1">
    <property type="nucleotide sequence ID" value="XM_018278496.2"/>
</dbReference>
<feature type="transmembrane region" description="Helical" evidence="7">
    <location>
        <begin position="200"/>
        <end position="219"/>
    </location>
</feature>
<keyword evidence="4" id="KW-0029">Amino-acid transport</keyword>
<dbReference type="FunFam" id="1.20.1740.10:FF:000006">
    <property type="entry name" value="General amino acid permease"/>
    <property type="match status" value="1"/>
</dbReference>
<dbReference type="AlphaFoldDB" id="A0A1B8GAF1"/>
<feature type="transmembrane region" description="Helical" evidence="7">
    <location>
        <begin position="56"/>
        <end position="78"/>
    </location>
</feature>
<feature type="transmembrane region" description="Helical" evidence="7">
    <location>
        <begin position="84"/>
        <end position="103"/>
    </location>
</feature>
<feature type="transmembrane region" description="Helical" evidence="7">
    <location>
        <begin position="333"/>
        <end position="361"/>
    </location>
</feature>
<protein>
    <recommendedName>
        <fullName evidence="8">Amino acid permease/ SLC12A domain-containing protein</fullName>
    </recommendedName>
</protein>
<organism evidence="9 10">
    <name type="scientific">Pseudogymnoascus verrucosus</name>
    <dbReference type="NCBI Taxonomy" id="342668"/>
    <lineage>
        <taxon>Eukaryota</taxon>
        <taxon>Fungi</taxon>
        <taxon>Dikarya</taxon>
        <taxon>Ascomycota</taxon>
        <taxon>Pezizomycotina</taxon>
        <taxon>Leotiomycetes</taxon>
        <taxon>Thelebolales</taxon>
        <taxon>Thelebolaceae</taxon>
        <taxon>Pseudogymnoascus</taxon>
    </lineage>
</organism>
<evidence type="ECO:0000313" key="9">
    <source>
        <dbReference type="EMBL" id="OBT92825.1"/>
    </source>
</evidence>
<evidence type="ECO:0000256" key="7">
    <source>
        <dbReference type="SAM" id="Phobius"/>
    </source>
</evidence>
<dbReference type="GeneID" id="28842466"/>
<dbReference type="Proteomes" id="UP000091956">
    <property type="component" value="Unassembled WGS sequence"/>
</dbReference>
<keyword evidence="2" id="KW-0813">Transport</keyword>
<evidence type="ECO:0000256" key="1">
    <source>
        <dbReference type="ARBA" id="ARBA00004141"/>
    </source>
</evidence>
<evidence type="ECO:0000256" key="4">
    <source>
        <dbReference type="ARBA" id="ARBA00022970"/>
    </source>
</evidence>
<dbReference type="Gene3D" id="1.20.1740.10">
    <property type="entry name" value="Amino acid/polyamine transporter I"/>
    <property type="match status" value="1"/>
</dbReference>
<feature type="transmembrane region" description="Helical" evidence="7">
    <location>
        <begin position="168"/>
        <end position="188"/>
    </location>
</feature>
<evidence type="ECO:0000256" key="5">
    <source>
        <dbReference type="ARBA" id="ARBA00022989"/>
    </source>
</evidence>
<dbReference type="STRING" id="342668.A0A1B8GAF1"/>
<feature type="transmembrane region" description="Helical" evidence="7">
    <location>
        <begin position="393"/>
        <end position="410"/>
    </location>
</feature>
<dbReference type="GO" id="GO:0015171">
    <property type="term" value="F:amino acid transmembrane transporter activity"/>
    <property type="evidence" value="ECO:0007669"/>
    <property type="project" value="TreeGrafter"/>
</dbReference>
<keyword evidence="10" id="KW-1185">Reference proteome</keyword>
<evidence type="ECO:0000256" key="3">
    <source>
        <dbReference type="ARBA" id="ARBA00022692"/>
    </source>
</evidence>
<dbReference type="Pfam" id="PF00324">
    <property type="entry name" value="AA_permease"/>
    <property type="match status" value="1"/>
</dbReference>